<evidence type="ECO:0000313" key="4">
    <source>
        <dbReference type="Proteomes" id="UP000295497"/>
    </source>
</evidence>
<evidence type="ECO:0008006" key="5">
    <source>
        <dbReference type="Google" id="ProtNLM"/>
    </source>
</evidence>
<keyword evidence="2" id="KW-0812">Transmembrane</keyword>
<protein>
    <recommendedName>
        <fullName evidence="5">Carboxypeptidase regulatory-like domain-containing protein</fullName>
    </recommendedName>
</protein>
<keyword evidence="2" id="KW-0472">Membrane</keyword>
<evidence type="ECO:0000256" key="1">
    <source>
        <dbReference type="SAM" id="MobiDB-lite"/>
    </source>
</evidence>
<feature type="region of interest" description="Disordered" evidence="1">
    <location>
        <begin position="48"/>
        <end position="76"/>
    </location>
</feature>
<dbReference type="SUPFAM" id="SSF49464">
    <property type="entry name" value="Carboxypeptidase regulatory domain-like"/>
    <property type="match status" value="1"/>
</dbReference>
<evidence type="ECO:0000256" key="2">
    <source>
        <dbReference type="SAM" id="Phobius"/>
    </source>
</evidence>
<evidence type="ECO:0000313" key="3">
    <source>
        <dbReference type="EMBL" id="AUX36196.1"/>
    </source>
</evidence>
<dbReference type="RefSeq" id="WP_129579064.1">
    <property type="nucleotide sequence ID" value="NZ_CP012672.1"/>
</dbReference>
<feature type="transmembrane region" description="Helical" evidence="2">
    <location>
        <begin position="18"/>
        <end position="36"/>
    </location>
</feature>
<sequence>MQPCSVRDKRSRKVPGKAWLLGGLVLLASAVFLMAWRNDEAAPARAHAVEGAKGRSTYRNRALLPPPPAPKQASAPKPTISGYVFSTEGDPVAGATVIAMTFQTAGNLLSTAGSAQSDERGRFQLALPEGTYQLSATMEGYGSTSAPAHSGATVSLVLPKSGAVIGHVYDERKEPVRRFTITAVTSLPEMLPAPPPLWTKTFDSPDGSFRADQFPNWAVFLKVTAAGRAPSFSPALTVEPGETKEVDISLSSGCTLVGKVEDKTGLPLPDVLVDAESRLGAGSNSELSMASADAVQQAMSEMDGGFRLEHVPMGDVRVRAYDGANAVTTLSLKITECDKLDPIKVVMSPGGGIAGVARRADGSPLSGARLVLHGRATGFVENVSDADGRFRFEELPTGMARLELRYGEQSMMRPVRVKDGEITELELNLYEEGTGEIRGHVTARDKPLAGVKLMVTGKHGQKGGVSVYYPVTDEAGDYRVPSLPDGGYVITALSTMEGEVAHVNAGGVTTVNLDVSTKPASGDTK</sequence>
<accession>A0A4P2R0P4</accession>
<organism evidence="3 4">
    <name type="scientific">Sorangium cellulosum</name>
    <name type="common">Polyangium cellulosum</name>
    <dbReference type="NCBI Taxonomy" id="56"/>
    <lineage>
        <taxon>Bacteria</taxon>
        <taxon>Pseudomonadati</taxon>
        <taxon>Myxococcota</taxon>
        <taxon>Polyangia</taxon>
        <taxon>Polyangiales</taxon>
        <taxon>Polyangiaceae</taxon>
        <taxon>Sorangium</taxon>
    </lineage>
</organism>
<dbReference type="SUPFAM" id="SSF49452">
    <property type="entry name" value="Starch-binding domain-like"/>
    <property type="match status" value="4"/>
</dbReference>
<dbReference type="AlphaFoldDB" id="A0A4P2R0P4"/>
<gene>
    <name evidence="3" type="ORF">SOCE836_084030</name>
</gene>
<dbReference type="EMBL" id="CP012672">
    <property type="protein sequence ID" value="AUX36196.1"/>
    <property type="molecule type" value="Genomic_DNA"/>
</dbReference>
<dbReference type="InterPro" id="IPR008969">
    <property type="entry name" value="CarboxyPept-like_regulatory"/>
</dbReference>
<name>A0A4P2R0P4_SORCE</name>
<reference evidence="3 4" key="1">
    <citation type="submission" date="2015-09" db="EMBL/GenBank/DDBJ databases">
        <title>Sorangium comparison.</title>
        <authorList>
            <person name="Zaburannyi N."/>
            <person name="Bunk B."/>
            <person name="Overmann J."/>
            <person name="Mueller R."/>
        </authorList>
    </citation>
    <scope>NUCLEOTIDE SEQUENCE [LARGE SCALE GENOMIC DNA]</scope>
    <source>
        <strain evidence="3 4">So ce836</strain>
    </source>
</reference>
<keyword evidence="2" id="KW-1133">Transmembrane helix</keyword>
<dbReference type="Proteomes" id="UP000295497">
    <property type="component" value="Chromosome"/>
</dbReference>
<dbReference type="InterPro" id="IPR013784">
    <property type="entry name" value="Carb-bd-like_fold"/>
</dbReference>
<dbReference type="GO" id="GO:0030246">
    <property type="term" value="F:carbohydrate binding"/>
    <property type="evidence" value="ECO:0007669"/>
    <property type="project" value="InterPro"/>
</dbReference>
<dbReference type="Pfam" id="PF13620">
    <property type="entry name" value="CarboxypepD_reg"/>
    <property type="match status" value="2"/>
</dbReference>
<dbReference type="Gene3D" id="2.60.40.1120">
    <property type="entry name" value="Carboxypeptidase-like, regulatory domain"/>
    <property type="match status" value="1"/>
</dbReference>
<proteinExistence type="predicted"/>